<keyword evidence="4" id="KW-1185">Reference proteome</keyword>
<gene>
    <name evidence="3" type="ORF">B1R32_108145</name>
</gene>
<accession>A0A2S8SSZ2</accession>
<dbReference type="InterPro" id="IPR048503">
    <property type="entry name" value="NamZ_C"/>
</dbReference>
<dbReference type="Proteomes" id="UP000237684">
    <property type="component" value="Unassembled WGS sequence"/>
</dbReference>
<dbReference type="InterPro" id="IPR008302">
    <property type="entry name" value="NamZ"/>
</dbReference>
<feature type="domain" description="Peptidoglycan beta-N-acetylmuramidase NamZ C-terminal" evidence="2">
    <location>
        <begin position="234"/>
        <end position="384"/>
    </location>
</feature>
<dbReference type="PANTHER" id="PTHR42915:SF1">
    <property type="entry name" value="PEPTIDOGLYCAN BETA-N-ACETYLMURAMIDASE NAMZ"/>
    <property type="match status" value="1"/>
</dbReference>
<dbReference type="Gene3D" id="3.90.1150.140">
    <property type="match status" value="1"/>
</dbReference>
<name>A0A2S8SSZ2_9BACT</name>
<reference evidence="3 4" key="1">
    <citation type="journal article" date="2018" name="Syst. Appl. Microbiol.">
        <title>Abditibacterium utsteinense sp. nov., the first cultivated member of candidate phylum FBP, isolated from ice-free Antarctic soil samples.</title>
        <authorList>
            <person name="Tahon G."/>
            <person name="Tytgat B."/>
            <person name="Lebbe L."/>
            <person name="Carlier A."/>
            <person name="Willems A."/>
        </authorList>
    </citation>
    <scope>NUCLEOTIDE SEQUENCE [LARGE SCALE GENOMIC DNA]</scope>
    <source>
        <strain evidence="3 4">LMG 29911</strain>
    </source>
</reference>
<dbReference type="Pfam" id="PF07075">
    <property type="entry name" value="NamZ_N"/>
    <property type="match status" value="1"/>
</dbReference>
<organism evidence="3 4">
    <name type="scientific">Abditibacterium utsteinense</name>
    <dbReference type="NCBI Taxonomy" id="1960156"/>
    <lineage>
        <taxon>Bacteria</taxon>
        <taxon>Pseudomonadati</taxon>
        <taxon>Abditibacteriota</taxon>
        <taxon>Abditibacteriia</taxon>
        <taxon>Abditibacteriales</taxon>
        <taxon>Abditibacteriaceae</taxon>
        <taxon>Abditibacterium</taxon>
    </lineage>
</organism>
<dbReference type="AlphaFoldDB" id="A0A2S8SSZ2"/>
<protein>
    <submittedName>
        <fullName evidence="3">Putative conserved protein YbbC, DUF1343 family</fullName>
    </submittedName>
</protein>
<sequence>MPIPSPICLPGLDALIAGHQSDLRQSFQGKKIGLLTNQIGQTQTRQPALHALRSSQFNVLALFAPEHGPQGLLEGEIDHSKLEDDTPVYSLYGKTRRPTPQMLHGLDAVVCDLQDVGARFYTNISTVYETMEACAPLGIAVVILDRPNPLGGLAVEGPTIDFHLMSFIGAAPLPVTHGLTLGELALRYRSWKKLDVEVKIARIEGWTRAMLWNQTDLKWRQPSPNLPDIQSAAWYPGLALLEFCNLSVGRGTKAPFQILGSPNFRAKAFLDAFDASDNALENIAARAIEFTPTRATFAGQTCAGVRFSCKNFPARPVEFGLRAMHALLVSHPDFPRDNWDLAGKLVGSQSVLQALWNGDLSWALEKANADAAEFRRQRAEFLIY</sequence>
<dbReference type="InParanoid" id="A0A2S8SSZ2"/>
<dbReference type="OrthoDB" id="5705574at2"/>
<evidence type="ECO:0000313" key="4">
    <source>
        <dbReference type="Proteomes" id="UP000237684"/>
    </source>
</evidence>
<feature type="domain" description="Peptidoglycan beta-N-acetylmuramidase NamZ N-terminal" evidence="1">
    <location>
        <begin position="32"/>
        <end position="229"/>
    </location>
</feature>
<dbReference type="PANTHER" id="PTHR42915">
    <property type="entry name" value="HYPOTHETICAL 460 KDA PROTEIN IN FEUA-SIGW INTERGENIC REGION [PRECURSOR]"/>
    <property type="match status" value="1"/>
</dbReference>
<dbReference type="GO" id="GO:0033922">
    <property type="term" value="F:peptidoglycan beta-N-acetylmuramidase activity"/>
    <property type="evidence" value="ECO:0007669"/>
    <property type="project" value="InterPro"/>
</dbReference>
<comment type="caution">
    <text evidence="3">The sequence shown here is derived from an EMBL/GenBank/DDBJ whole genome shotgun (WGS) entry which is preliminary data.</text>
</comment>
<dbReference type="Pfam" id="PF20732">
    <property type="entry name" value="NamZ_C"/>
    <property type="match status" value="1"/>
</dbReference>
<dbReference type="InterPro" id="IPR048502">
    <property type="entry name" value="NamZ_N"/>
</dbReference>
<dbReference type="PIRSF" id="PIRSF016719">
    <property type="entry name" value="UCP016719"/>
    <property type="match status" value="1"/>
</dbReference>
<proteinExistence type="predicted"/>
<evidence type="ECO:0000313" key="3">
    <source>
        <dbReference type="EMBL" id="PQV63934.1"/>
    </source>
</evidence>
<dbReference type="Gene3D" id="3.40.50.12170">
    <property type="entry name" value="Uncharacterised protein PF07075, DUF1343"/>
    <property type="match status" value="1"/>
</dbReference>
<dbReference type="RefSeq" id="WP_105483768.1">
    <property type="nucleotide sequence ID" value="NZ_NIGF01000008.1"/>
</dbReference>
<evidence type="ECO:0000259" key="2">
    <source>
        <dbReference type="Pfam" id="PF20732"/>
    </source>
</evidence>
<dbReference type="EMBL" id="NIGF01000008">
    <property type="protein sequence ID" value="PQV63934.1"/>
    <property type="molecule type" value="Genomic_DNA"/>
</dbReference>
<evidence type="ECO:0000259" key="1">
    <source>
        <dbReference type="Pfam" id="PF07075"/>
    </source>
</evidence>